<keyword evidence="1" id="KW-0677">Repeat</keyword>
<accession>A0A8C5PE06</accession>
<name>A0A8C5PE06_9ANUR</name>
<dbReference type="PANTHER" id="PTHR22870:SF466">
    <property type="entry name" value="ANKYRIN REPEAT-CONTAINING PROTEIN"/>
    <property type="match status" value="1"/>
</dbReference>
<dbReference type="InterPro" id="IPR058923">
    <property type="entry name" value="RCC1-like_dom"/>
</dbReference>
<evidence type="ECO:0000256" key="1">
    <source>
        <dbReference type="ARBA" id="ARBA00022737"/>
    </source>
</evidence>
<dbReference type="AlphaFoldDB" id="A0A8C5PE06"/>
<evidence type="ECO:0000256" key="2">
    <source>
        <dbReference type="PROSITE-ProRule" id="PRU00235"/>
    </source>
</evidence>
<feature type="repeat" description="RCC1" evidence="2">
    <location>
        <begin position="195"/>
        <end position="253"/>
    </location>
</feature>
<dbReference type="SUPFAM" id="SSF50985">
    <property type="entry name" value="RCC1/BLIP-II"/>
    <property type="match status" value="1"/>
</dbReference>
<dbReference type="Gene3D" id="2.130.10.30">
    <property type="entry name" value="Regulator of chromosome condensation 1/beta-lactamase-inhibitor protein II"/>
    <property type="match status" value="2"/>
</dbReference>
<dbReference type="GeneTree" id="ENSGT00940000160684"/>
<dbReference type="InterPro" id="IPR009091">
    <property type="entry name" value="RCC1/BLIP-II"/>
</dbReference>
<proteinExistence type="predicted"/>
<protein>
    <submittedName>
        <fullName evidence="4">Secretion regulating guanine nucleotide exchange factor</fullName>
    </submittedName>
</protein>
<feature type="repeat" description="RCC1" evidence="2">
    <location>
        <begin position="307"/>
        <end position="366"/>
    </location>
</feature>
<feature type="repeat" description="RCC1" evidence="2">
    <location>
        <begin position="254"/>
        <end position="306"/>
    </location>
</feature>
<dbReference type="PANTHER" id="PTHR22870">
    <property type="entry name" value="REGULATOR OF CHROMOSOME CONDENSATION"/>
    <property type="match status" value="1"/>
</dbReference>
<dbReference type="PROSITE" id="PS00626">
    <property type="entry name" value="RCC1_2"/>
    <property type="match status" value="1"/>
</dbReference>
<dbReference type="InterPro" id="IPR000408">
    <property type="entry name" value="Reg_chr_condens"/>
</dbReference>
<gene>
    <name evidence="4" type="primary">SERGEF</name>
</gene>
<evidence type="ECO:0000313" key="4">
    <source>
        <dbReference type="Ensembl" id="ENSLLEP00000016160.1"/>
    </source>
</evidence>
<dbReference type="OrthoDB" id="10256179at2759"/>
<sequence length="493" mass="53388">MPPRSMYNPCAAGKKSQVTCLDFLPAAYELYMIQGSTFPCAHPLHEILLCVQEIVADLAAVLSVCTALCVSAYMPHVQSCDIFPICFSIDTGALYVCGQNRDGQLGLSHTDDVSHFSLCSSLQSERVSTVSCGWDFTIILTDSGRVLSCGSNAFGQLGIPHVKSSSVPEPVQSLQEKVLDISAGLRHSLALTDSGGVFQWGVGLASHAKRFSCGNPVPPFLTAKEPSRIPGLENVKGRKVIAGSYHSVTVTEDGDLYVWGSNKHGQLLQKETFVLWPQRIEPHFFSGERIRSAWSGWTHLVAQTDSGKVYTWGRADYGQLGRDGEKEQPQDSGAEHFPKPLLCIPRLTGADQITCGSQHNLAVCGTAVYSWGWNEHGMCGDGTETNVEIPTQISIPAPHPATVKLIACGAGHSMILCVNPDGKDFDFPSERLQVTLCGDNTVCGAETCILRLSLPFLLDHEGFSRGDMQPVETHQSIMMPSPSLLIKASSTHW</sequence>
<reference evidence="4" key="2">
    <citation type="submission" date="2025-09" db="UniProtKB">
        <authorList>
            <consortium name="Ensembl"/>
        </authorList>
    </citation>
    <scope>IDENTIFICATION</scope>
</reference>
<feature type="repeat" description="RCC1" evidence="2">
    <location>
        <begin position="92"/>
        <end position="143"/>
    </location>
</feature>
<dbReference type="Pfam" id="PF25390">
    <property type="entry name" value="WD40_RLD"/>
    <property type="match status" value="1"/>
</dbReference>
<evidence type="ECO:0000259" key="3">
    <source>
        <dbReference type="Pfam" id="PF25390"/>
    </source>
</evidence>
<keyword evidence="5" id="KW-1185">Reference proteome</keyword>
<dbReference type="Ensembl" id="ENSLLET00000016775.1">
    <property type="protein sequence ID" value="ENSLLEP00000016160.1"/>
    <property type="gene ID" value="ENSLLEG00000010129.1"/>
</dbReference>
<dbReference type="InterPro" id="IPR051210">
    <property type="entry name" value="Ub_ligase/GEF_domain"/>
</dbReference>
<feature type="repeat" description="RCC1" evidence="2">
    <location>
        <begin position="144"/>
        <end position="194"/>
    </location>
</feature>
<feature type="repeat" description="RCC1" evidence="2">
    <location>
        <begin position="366"/>
        <end position="419"/>
    </location>
</feature>
<evidence type="ECO:0000313" key="5">
    <source>
        <dbReference type="Proteomes" id="UP000694569"/>
    </source>
</evidence>
<dbReference type="Proteomes" id="UP000694569">
    <property type="component" value="Unplaced"/>
</dbReference>
<feature type="domain" description="RCC1-like" evidence="3">
    <location>
        <begin position="90"/>
        <end position="415"/>
    </location>
</feature>
<dbReference type="PROSITE" id="PS50012">
    <property type="entry name" value="RCC1_3"/>
    <property type="match status" value="6"/>
</dbReference>
<reference evidence="4" key="1">
    <citation type="submission" date="2025-08" db="UniProtKB">
        <authorList>
            <consortium name="Ensembl"/>
        </authorList>
    </citation>
    <scope>IDENTIFICATION</scope>
</reference>
<organism evidence="4 5">
    <name type="scientific">Leptobrachium leishanense</name>
    <name type="common">Leishan spiny toad</name>
    <dbReference type="NCBI Taxonomy" id="445787"/>
    <lineage>
        <taxon>Eukaryota</taxon>
        <taxon>Metazoa</taxon>
        <taxon>Chordata</taxon>
        <taxon>Craniata</taxon>
        <taxon>Vertebrata</taxon>
        <taxon>Euteleostomi</taxon>
        <taxon>Amphibia</taxon>
        <taxon>Batrachia</taxon>
        <taxon>Anura</taxon>
        <taxon>Pelobatoidea</taxon>
        <taxon>Megophryidae</taxon>
        <taxon>Leptobrachium</taxon>
    </lineage>
</organism>
<dbReference type="PRINTS" id="PR00633">
    <property type="entry name" value="RCCNDNSATION"/>
</dbReference>